<dbReference type="EMBL" id="MGKJ01000020">
    <property type="protein sequence ID" value="OGN23301.1"/>
    <property type="molecule type" value="Genomic_DNA"/>
</dbReference>
<organism evidence="1 2">
    <name type="scientific">Candidatus Yanofskybacteria bacterium RIFCSPLOWO2_01_FULL_43_22</name>
    <dbReference type="NCBI Taxonomy" id="1802695"/>
    <lineage>
        <taxon>Bacteria</taxon>
        <taxon>Candidatus Yanofskyibacteriota</taxon>
    </lineage>
</organism>
<protein>
    <submittedName>
        <fullName evidence="1">Uncharacterized protein</fullName>
    </submittedName>
</protein>
<comment type="caution">
    <text evidence="1">The sequence shown here is derived from an EMBL/GenBank/DDBJ whole genome shotgun (WGS) entry which is preliminary data.</text>
</comment>
<proteinExistence type="predicted"/>
<evidence type="ECO:0000313" key="1">
    <source>
        <dbReference type="EMBL" id="OGN23301.1"/>
    </source>
</evidence>
<dbReference type="Proteomes" id="UP000178911">
    <property type="component" value="Unassembled WGS sequence"/>
</dbReference>
<evidence type="ECO:0000313" key="2">
    <source>
        <dbReference type="Proteomes" id="UP000178911"/>
    </source>
</evidence>
<reference evidence="1 2" key="1">
    <citation type="journal article" date="2016" name="Nat. Commun.">
        <title>Thousands of microbial genomes shed light on interconnected biogeochemical processes in an aquifer system.</title>
        <authorList>
            <person name="Anantharaman K."/>
            <person name="Brown C.T."/>
            <person name="Hug L.A."/>
            <person name="Sharon I."/>
            <person name="Castelle C.J."/>
            <person name="Probst A.J."/>
            <person name="Thomas B.C."/>
            <person name="Singh A."/>
            <person name="Wilkins M.J."/>
            <person name="Karaoz U."/>
            <person name="Brodie E.L."/>
            <person name="Williams K.H."/>
            <person name="Hubbard S.S."/>
            <person name="Banfield J.F."/>
        </authorList>
    </citation>
    <scope>NUCLEOTIDE SEQUENCE [LARGE SCALE GENOMIC DNA]</scope>
</reference>
<name>A0A1F8GDD8_9BACT</name>
<accession>A0A1F8GDD8</accession>
<sequence>MLIDEVRERVEVNKMRPRGCGAIGKDTGLVGMNGEANSAIGQRLNTVAVDVHFSKPQDVEHGHGNLSAGHGGRKDHHNWITQAFDCGTLSFQVLCENAMFVSVHD</sequence>
<dbReference type="AlphaFoldDB" id="A0A1F8GDD8"/>
<gene>
    <name evidence="1" type="ORF">A3A13_04235</name>
</gene>